<dbReference type="AlphaFoldDB" id="A0A543E3W2"/>
<dbReference type="InterPro" id="IPR029063">
    <property type="entry name" value="SAM-dependent_MTases_sf"/>
</dbReference>
<comment type="subcellular location">
    <subcellularLocation>
        <location evidence="6">Cytoplasm</location>
    </subcellularLocation>
</comment>
<comment type="caution">
    <text evidence="6">Lacks conserved residue(s) required for the propagation of feature annotation.</text>
</comment>
<evidence type="ECO:0000256" key="5">
    <source>
        <dbReference type="ARBA" id="ARBA00022691"/>
    </source>
</evidence>
<keyword evidence="5 6" id="KW-0949">S-adenosyl-L-methionine</keyword>
<evidence type="ECO:0000256" key="7">
    <source>
        <dbReference type="SAM" id="MobiDB-lite"/>
    </source>
</evidence>
<dbReference type="HAMAP" id="MF_00074">
    <property type="entry name" value="16SrRNA_methyltr_G"/>
    <property type="match status" value="1"/>
</dbReference>
<dbReference type="PANTHER" id="PTHR31760">
    <property type="entry name" value="S-ADENOSYL-L-METHIONINE-DEPENDENT METHYLTRANSFERASES SUPERFAMILY PROTEIN"/>
    <property type="match status" value="1"/>
</dbReference>
<evidence type="ECO:0000256" key="6">
    <source>
        <dbReference type="HAMAP-Rule" id="MF_00074"/>
    </source>
</evidence>
<feature type="binding site" evidence="6">
    <location>
        <position position="91"/>
    </location>
    <ligand>
        <name>S-adenosyl-L-methionine</name>
        <dbReference type="ChEBI" id="CHEBI:59789"/>
    </ligand>
</feature>
<dbReference type="Pfam" id="PF02527">
    <property type="entry name" value="GidB"/>
    <property type="match status" value="1"/>
</dbReference>
<gene>
    <name evidence="6" type="primary">rsmG</name>
    <name evidence="8" type="ORF">FB558_2942</name>
</gene>
<dbReference type="Proteomes" id="UP000315677">
    <property type="component" value="Unassembled WGS sequence"/>
</dbReference>
<keyword evidence="3 6" id="KW-0489">Methyltransferase</keyword>
<dbReference type="SUPFAM" id="SSF53335">
    <property type="entry name" value="S-adenosyl-L-methionine-dependent methyltransferases"/>
    <property type="match status" value="1"/>
</dbReference>
<keyword evidence="2 6" id="KW-0698">rRNA processing</keyword>
<keyword evidence="1 6" id="KW-0963">Cytoplasm</keyword>
<keyword evidence="9" id="KW-1185">Reference proteome</keyword>
<evidence type="ECO:0000313" key="9">
    <source>
        <dbReference type="Proteomes" id="UP000315677"/>
    </source>
</evidence>
<keyword evidence="4 6" id="KW-0808">Transferase</keyword>
<protein>
    <recommendedName>
        <fullName evidence="6">Ribosomal RNA small subunit methyltransferase G</fullName>
        <ecNumber evidence="6">2.1.1.-</ecNumber>
    </recommendedName>
    <alternativeName>
        <fullName evidence="6">16S rRNA 7-methylguanosine methyltransferase</fullName>
        <shortName evidence="6">16S rRNA m7G methyltransferase</shortName>
    </alternativeName>
</protein>
<accession>A0A543E3W2</accession>
<reference evidence="8 9" key="1">
    <citation type="submission" date="2019-06" db="EMBL/GenBank/DDBJ databases">
        <title>Sequencing the genomes of 1000 actinobacteria strains.</title>
        <authorList>
            <person name="Klenk H.-P."/>
        </authorList>
    </citation>
    <scope>NUCLEOTIDE SEQUENCE [LARGE SCALE GENOMIC DNA]</scope>
    <source>
        <strain evidence="8 9">DSM 45301</strain>
    </source>
</reference>
<dbReference type="CDD" id="cd02440">
    <property type="entry name" value="AdoMet_MTases"/>
    <property type="match status" value="1"/>
</dbReference>
<evidence type="ECO:0000256" key="3">
    <source>
        <dbReference type="ARBA" id="ARBA00022603"/>
    </source>
</evidence>
<proteinExistence type="inferred from homology"/>
<dbReference type="NCBIfam" id="TIGR00138">
    <property type="entry name" value="rsmG_gidB"/>
    <property type="match status" value="1"/>
</dbReference>
<evidence type="ECO:0000256" key="2">
    <source>
        <dbReference type="ARBA" id="ARBA00022552"/>
    </source>
</evidence>
<feature type="binding site" evidence="6">
    <location>
        <begin position="136"/>
        <end position="137"/>
    </location>
    <ligand>
        <name>S-adenosyl-L-methionine</name>
        <dbReference type="ChEBI" id="CHEBI:59789"/>
    </ligand>
</feature>
<organism evidence="8 9">
    <name type="scientific">Pseudonocardia kunmingensis</name>
    <dbReference type="NCBI Taxonomy" id="630975"/>
    <lineage>
        <taxon>Bacteria</taxon>
        <taxon>Bacillati</taxon>
        <taxon>Actinomycetota</taxon>
        <taxon>Actinomycetes</taxon>
        <taxon>Pseudonocardiales</taxon>
        <taxon>Pseudonocardiaceae</taxon>
        <taxon>Pseudonocardia</taxon>
    </lineage>
</organism>
<feature type="region of interest" description="Disordered" evidence="7">
    <location>
        <begin position="1"/>
        <end position="21"/>
    </location>
</feature>
<dbReference type="EMBL" id="VFPA01000001">
    <property type="protein sequence ID" value="TQM16139.1"/>
    <property type="molecule type" value="Genomic_DNA"/>
</dbReference>
<comment type="similarity">
    <text evidence="6">Belongs to the methyltransferase superfamily. RNA methyltransferase RsmG family.</text>
</comment>
<dbReference type="GO" id="GO:0070043">
    <property type="term" value="F:rRNA (guanine-N7-)-methyltransferase activity"/>
    <property type="evidence" value="ECO:0007669"/>
    <property type="project" value="UniProtKB-UniRule"/>
</dbReference>
<dbReference type="OrthoDB" id="9808773at2"/>
<dbReference type="GO" id="GO:0005829">
    <property type="term" value="C:cytosol"/>
    <property type="evidence" value="ECO:0007669"/>
    <property type="project" value="TreeGrafter"/>
</dbReference>
<dbReference type="EC" id="2.1.1.-" evidence="6"/>
<name>A0A543E3W2_9PSEU</name>
<sequence>MPDAPPTADGSGPDTPDTGQDAARDVAVFGDRLPLARRFAEHLCTSGVERGLIGPREAPRVWERHVLNCAVVAPLLPDGARLVDVGSGAGLPGIPLALARPDAHVVLVEPLARRVDWLREVIADLGVAVDVERGRAEDDVVRRRWEGADVVTARAVAPLDRLAGWCLPLLRPGGRLLAVKGASAADEVERDTGAVRRLGGGVPWIERCGAGMIDPPSTVVVVERETRRPVPSRRRRGQA</sequence>
<comment type="function">
    <text evidence="6">Specifically methylates the N7 position of a guanine in 16S rRNA.</text>
</comment>
<evidence type="ECO:0000256" key="4">
    <source>
        <dbReference type="ARBA" id="ARBA00022679"/>
    </source>
</evidence>
<feature type="binding site" evidence="6">
    <location>
        <position position="154"/>
    </location>
    <ligand>
        <name>S-adenosyl-L-methionine</name>
        <dbReference type="ChEBI" id="CHEBI:59789"/>
    </ligand>
</feature>
<evidence type="ECO:0000313" key="8">
    <source>
        <dbReference type="EMBL" id="TQM16139.1"/>
    </source>
</evidence>
<evidence type="ECO:0000256" key="1">
    <source>
        <dbReference type="ARBA" id="ARBA00022490"/>
    </source>
</evidence>
<dbReference type="PANTHER" id="PTHR31760:SF0">
    <property type="entry name" value="S-ADENOSYL-L-METHIONINE-DEPENDENT METHYLTRANSFERASES SUPERFAMILY PROTEIN"/>
    <property type="match status" value="1"/>
</dbReference>
<comment type="caution">
    <text evidence="8">The sequence shown here is derived from an EMBL/GenBank/DDBJ whole genome shotgun (WGS) entry which is preliminary data.</text>
</comment>
<feature type="binding site" evidence="6">
    <location>
        <position position="86"/>
    </location>
    <ligand>
        <name>S-adenosyl-L-methionine</name>
        <dbReference type="ChEBI" id="CHEBI:59789"/>
    </ligand>
</feature>
<dbReference type="InterPro" id="IPR003682">
    <property type="entry name" value="rRNA_ssu_MeTfrase_G"/>
</dbReference>
<dbReference type="Gene3D" id="3.40.50.150">
    <property type="entry name" value="Vaccinia Virus protein VP39"/>
    <property type="match status" value="1"/>
</dbReference>